<comment type="similarity">
    <text evidence="2 10">Belongs to the mitochondrial carrier (TC 2.A.29) family.</text>
</comment>
<keyword evidence="8 9" id="KW-0472">Membrane</keyword>
<feature type="transmembrane region" description="Helical" evidence="11">
    <location>
        <begin position="68"/>
        <end position="89"/>
    </location>
</feature>
<keyword evidence="7" id="KW-0496">Mitochondrion</keyword>
<comment type="subcellular location">
    <subcellularLocation>
        <location evidence="1">Mitochondrion membrane</location>
        <topology evidence="1">Multi-pass membrane protein</topology>
    </subcellularLocation>
</comment>
<protein>
    <recommendedName>
        <fullName evidence="14">Mitochondrial carrier</fullName>
    </recommendedName>
</protein>
<dbReference type="PANTHER" id="PTHR45624">
    <property type="entry name" value="MITOCHONDRIAL BASIC AMINO ACIDS TRANSPORTER-RELATED"/>
    <property type="match status" value="1"/>
</dbReference>
<name>A0A0W0G615_MONRR</name>
<dbReference type="AlphaFoldDB" id="A0A0W0G615"/>
<dbReference type="Gene3D" id="1.50.40.10">
    <property type="entry name" value="Mitochondrial carrier domain"/>
    <property type="match status" value="2"/>
</dbReference>
<feature type="transmembrane region" description="Helical" evidence="11">
    <location>
        <begin position="6"/>
        <end position="26"/>
    </location>
</feature>
<feature type="transmembrane region" description="Helical" evidence="11">
    <location>
        <begin position="204"/>
        <end position="228"/>
    </location>
</feature>
<dbReference type="SUPFAM" id="SSF103506">
    <property type="entry name" value="Mitochondrial carrier"/>
    <property type="match status" value="2"/>
</dbReference>
<evidence type="ECO:0000256" key="10">
    <source>
        <dbReference type="RuleBase" id="RU000488"/>
    </source>
</evidence>
<evidence type="ECO:0000256" key="6">
    <source>
        <dbReference type="ARBA" id="ARBA00022989"/>
    </source>
</evidence>
<dbReference type="PROSITE" id="PS50920">
    <property type="entry name" value="SOLCAR"/>
    <property type="match status" value="1"/>
</dbReference>
<feature type="transmembrane region" description="Helical" evidence="11">
    <location>
        <begin position="109"/>
        <end position="130"/>
    </location>
</feature>
<comment type="caution">
    <text evidence="12">The sequence shown here is derived from an EMBL/GenBank/DDBJ whole genome shotgun (WGS) entry which is preliminary data.</text>
</comment>
<evidence type="ECO:0000256" key="4">
    <source>
        <dbReference type="ARBA" id="ARBA00022692"/>
    </source>
</evidence>
<evidence type="ECO:0000256" key="5">
    <source>
        <dbReference type="ARBA" id="ARBA00022737"/>
    </source>
</evidence>
<evidence type="ECO:0000256" key="2">
    <source>
        <dbReference type="ARBA" id="ARBA00006375"/>
    </source>
</evidence>
<sequence length="304" mass="34010">MAWTWLILPSSLLSLAITVPLNGALVRYRAHYNPSRIQLGENGASNPSPVTGYFSVLKRVYRLEGCSGLYKGFSPTFVAFVFILSVLAAYLRFDFSTPRIPWRFDDLGILGSILFGLLSMVVGIPMQVLANRAIVTPYKLPYTNPLTCARILLSPTERRKPWNLYLLPGLFTAFVAQLFISIAVVPMIRILLLPFNGTFNPLSALAATGYFFFALACSAVQAPLQVVIVRLSIQRSHSDDNSSEAVEAEAYGVETYSDEEVITLKDEQEYYHGLQDCLNTIIAEEGWRTLFRAWWLTALGMYLL</sequence>
<reference evidence="12 13" key="1">
    <citation type="submission" date="2015-12" db="EMBL/GenBank/DDBJ databases">
        <title>Draft genome sequence of Moniliophthora roreri, the causal agent of frosty pod rot of cacao.</title>
        <authorList>
            <person name="Aime M.C."/>
            <person name="Diaz-Valderrama J.R."/>
            <person name="Kijpornyongpan T."/>
            <person name="Phillips-Mora W."/>
        </authorList>
    </citation>
    <scope>NUCLEOTIDE SEQUENCE [LARGE SCALE GENOMIC DNA]</scope>
    <source>
        <strain evidence="12 13">MCA 2952</strain>
    </source>
</reference>
<evidence type="ECO:0000256" key="3">
    <source>
        <dbReference type="ARBA" id="ARBA00022448"/>
    </source>
</evidence>
<evidence type="ECO:0000256" key="9">
    <source>
        <dbReference type="PROSITE-ProRule" id="PRU00282"/>
    </source>
</evidence>
<evidence type="ECO:0000313" key="13">
    <source>
        <dbReference type="Proteomes" id="UP000054988"/>
    </source>
</evidence>
<dbReference type="InterPro" id="IPR018108">
    <property type="entry name" value="MCP_transmembrane"/>
</dbReference>
<keyword evidence="3 10" id="KW-0813">Transport</keyword>
<evidence type="ECO:0000256" key="11">
    <source>
        <dbReference type="SAM" id="Phobius"/>
    </source>
</evidence>
<dbReference type="EMBL" id="LATX01001018">
    <property type="protein sequence ID" value="KTB44023.1"/>
    <property type="molecule type" value="Genomic_DNA"/>
</dbReference>
<keyword evidence="4 9" id="KW-0812">Transmembrane</keyword>
<evidence type="ECO:0000256" key="8">
    <source>
        <dbReference type="ARBA" id="ARBA00023136"/>
    </source>
</evidence>
<organism evidence="12 13">
    <name type="scientific">Moniliophthora roreri</name>
    <name type="common">Frosty pod rot fungus</name>
    <name type="synonym">Monilia roreri</name>
    <dbReference type="NCBI Taxonomy" id="221103"/>
    <lineage>
        <taxon>Eukaryota</taxon>
        <taxon>Fungi</taxon>
        <taxon>Dikarya</taxon>
        <taxon>Basidiomycota</taxon>
        <taxon>Agaricomycotina</taxon>
        <taxon>Agaricomycetes</taxon>
        <taxon>Agaricomycetidae</taxon>
        <taxon>Agaricales</taxon>
        <taxon>Marasmiineae</taxon>
        <taxon>Marasmiaceae</taxon>
        <taxon>Moniliophthora</taxon>
    </lineage>
</organism>
<dbReference type="Pfam" id="PF00153">
    <property type="entry name" value="Mito_carr"/>
    <property type="match status" value="1"/>
</dbReference>
<dbReference type="InterPro" id="IPR023395">
    <property type="entry name" value="MCP_dom_sf"/>
</dbReference>
<dbReference type="GO" id="GO:0031966">
    <property type="term" value="C:mitochondrial membrane"/>
    <property type="evidence" value="ECO:0007669"/>
    <property type="project" value="UniProtKB-SubCell"/>
</dbReference>
<evidence type="ECO:0000313" key="12">
    <source>
        <dbReference type="EMBL" id="KTB44023.1"/>
    </source>
</evidence>
<evidence type="ECO:0000256" key="1">
    <source>
        <dbReference type="ARBA" id="ARBA00004225"/>
    </source>
</evidence>
<dbReference type="InterPro" id="IPR050567">
    <property type="entry name" value="Mitochondrial_Carrier"/>
</dbReference>
<evidence type="ECO:0000256" key="7">
    <source>
        <dbReference type="ARBA" id="ARBA00023128"/>
    </source>
</evidence>
<keyword evidence="6 11" id="KW-1133">Transmembrane helix</keyword>
<feature type="transmembrane region" description="Helical" evidence="11">
    <location>
        <begin position="164"/>
        <end position="192"/>
    </location>
</feature>
<proteinExistence type="inferred from homology"/>
<feature type="repeat" description="Solcar" evidence="9">
    <location>
        <begin position="2"/>
        <end position="97"/>
    </location>
</feature>
<dbReference type="Proteomes" id="UP000054988">
    <property type="component" value="Unassembled WGS sequence"/>
</dbReference>
<evidence type="ECO:0008006" key="14">
    <source>
        <dbReference type="Google" id="ProtNLM"/>
    </source>
</evidence>
<keyword evidence="5" id="KW-0677">Repeat</keyword>
<gene>
    <name evidence="12" type="ORF">WG66_3393</name>
</gene>
<accession>A0A0W0G615</accession>
<dbReference type="GO" id="GO:0022857">
    <property type="term" value="F:transmembrane transporter activity"/>
    <property type="evidence" value="ECO:0007669"/>
    <property type="project" value="TreeGrafter"/>
</dbReference>